<feature type="region of interest" description="Disordered" evidence="1">
    <location>
        <begin position="818"/>
        <end position="838"/>
    </location>
</feature>
<evidence type="ECO:0000313" key="2">
    <source>
        <dbReference type="EMBL" id="EFN71043.1"/>
    </source>
</evidence>
<evidence type="ECO:0000256" key="1">
    <source>
        <dbReference type="SAM" id="MobiDB-lite"/>
    </source>
</evidence>
<dbReference type="Proteomes" id="UP000000311">
    <property type="component" value="Unassembled WGS sequence"/>
</dbReference>
<organism evidence="3">
    <name type="scientific">Camponotus floridanus</name>
    <name type="common">Florida carpenter ant</name>
    <dbReference type="NCBI Taxonomy" id="104421"/>
    <lineage>
        <taxon>Eukaryota</taxon>
        <taxon>Metazoa</taxon>
        <taxon>Ecdysozoa</taxon>
        <taxon>Arthropoda</taxon>
        <taxon>Hexapoda</taxon>
        <taxon>Insecta</taxon>
        <taxon>Pterygota</taxon>
        <taxon>Neoptera</taxon>
        <taxon>Endopterygota</taxon>
        <taxon>Hymenoptera</taxon>
        <taxon>Apocrita</taxon>
        <taxon>Aculeata</taxon>
        <taxon>Formicoidea</taxon>
        <taxon>Formicidae</taxon>
        <taxon>Formicinae</taxon>
        <taxon>Camponotus</taxon>
    </lineage>
</organism>
<dbReference type="AlphaFoldDB" id="E2A6F8"/>
<feature type="region of interest" description="Disordered" evidence="1">
    <location>
        <begin position="273"/>
        <end position="324"/>
    </location>
</feature>
<gene>
    <name evidence="2" type="ORF">EAG_09934</name>
</gene>
<keyword evidence="3" id="KW-1185">Reference proteome</keyword>
<proteinExistence type="predicted"/>
<dbReference type="EMBL" id="GL437123">
    <property type="protein sequence ID" value="EFN71043.1"/>
    <property type="molecule type" value="Genomic_DNA"/>
</dbReference>
<evidence type="ECO:0000313" key="3">
    <source>
        <dbReference type="Proteomes" id="UP000000311"/>
    </source>
</evidence>
<feature type="region of interest" description="Disordered" evidence="1">
    <location>
        <begin position="158"/>
        <end position="181"/>
    </location>
</feature>
<protein>
    <submittedName>
        <fullName evidence="2">Uncharacterized protein</fullName>
    </submittedName>
</protein>
<feature type="compositionally biased region" description="Basic and acidic residues" evidence="1">
    <location>
        <begin position="276"/>
        <end position="294"/>
    </location>
</feature>
<feature type="compositionally biased region" description="Basic and acidic residues" evidence="1">
    <location>
        <begin position="313"/>
        <end position="324"/>
    </location>
</feature>
<sequence length="903" mass="101652">MSNPYIEIFERQSRSSPLCSYQEFTVRTTPTPLILEAITTICMVLMPLTRRAVSVQDTLIQRGRPETIKRQIIVVVGLIDVWNRDVCFCHLMAASIESRREDSQRKREKEGCNTVGADSPVSRSLLLLVETTVVALKASAAPKRPKYSGIKLLCGRKGRKREKPEGKTRRQGQTRTRDRQNGLALSLPGKIVKVDDSFNRDSFVASERHGVQPLTRRYAVLPPQNDAVLLCRSVLLPSVSTLSDDISRDDKKISDNDKGASRCANNEAMTCSKMQRTHDGRATMRPTARSDKVDTNWMTKPVPSPATEVTNDSVEKHPSEPEVTHSRLRVLSMLSPTQQSCAHRGEFFTVIALATPATFDVRTMDFIGCGKGGFTHGVVLACISHKAKFSAKTLHRYSRLVESSSRVSKLECLATRYLNGDVTTLNVRNHAGHLEPSRETSMPDSRHFSAEVANVLGGPLTSPDPDLTPERATTRSWSDKQFIARQGMSHGISRESIAVVENACIGLYGHETAIGNVRCVRIKYAQMHFTKPRISYVYQRRGSMRIFTHASIPTVWQASQLCELSVLLLPLITFINRQRVAINGFSESPPKGQARRVGPTRTIKTEVRKSRGSLPVRKHVMLPKLNSMRVDLKLHFTIGIYSFLLSKSPEVCLLIDWNDSWFVLKDVLNVQSQQKYQLVLIYAFSFTFKINDQIRETSGSPSAGDNRMSVIHPANSGAKRMCSGIVRLILYSFRIPQFMGRTEKRKKTLEDILPRMNHVILHRRPGKQLLIFAIELERVPVKLDLLANLRKEQRDTINRVETDILPQIQPENRFNVPVEKDSSRTSRFAGNGEPHPMHHTENALRIAFTVQFTPSNTRSPPVDAQRRLQLRSIVVARPPLTRGKARALLRSVYLGVPEENTEE</sequence>
<name>E2A6F8_CAMFO</name>
<accession>E2A6F8</accession>
<reference evidence="2 3" key="1">
    <citation type="journal article" date="2010" name="Science">
        <title>Genomic comparison of the ants Camponotus floridanus and Harpegnathos saltator.</title>
        <authorList>
            <person name="Bonasio R."/>
            <person name="Zhang G."/>
            <person name="Ye C."/>
            <person name="Mutti N.S."/>
            <person name="Fang X."/>
            <person name="Qin N."/>
            <person name="Donahue G."/>
            <person name="Yang P."/>
            <person name="Li Q."/>
            <person name="Li C."/>
            <person name="Zhang P."/>
            <person name="Huang Z."/>
            <person name="Berger S.L."/>
            <person name="Reinberg D."/>
            <person name="Wang J."/>
            <person name="Liebig J."/>
        </authorList>
    </citation>
    <scope>NUCLEOTIDE SEQUENCE [LARGE SCALE GENOMIC DNA]</scope>
    <source>
        <strain evidence="3">C129</strain>
    </source>
</reference>
<dbReference type="InParanoid" id="E2A6F8"/>